<dbReference type="InterPro" id="IPR005184">
    <property type="entry name" value="DUF306_Meta_HslJ"/>
</dbReference>
<dbReference type="EMBL" id="SZZH01000003">
    <property type="protein sequence ID" value="TKV58912.1"/>
    <property type="molecule type" value="Genomic_DNA"/>
</dbReference>
<evidence type="ECO:0000256" key="1">
    <source>
        <dbReference type="SAM" id="MobiDB-lite"/>
    </source>
</evidence>
<keyword evidence="4" id="KW-1185">Reference proteome</keyword>
<evidence type="ECO:0000313" key="4">
    <source>
        <dbReference type="Proteomes" id="UP000306985"/>
    </source>
</evidence>
<evidence type="ECO:0000313" key="3">
    <source>
        <dbReference type="EMBL" id="TKV58912.1"/>
    </source>
</evidence>
<dbReference type="InterPro" id="IPR038670">
    <property type="entry name" value="HslJ-like_sf"/>
</dbReference>
<dbReference type="PROSITE" id="PS51257">
    <property type="entry name" value="PROKAR_LIPOPROTEIN"/>
    <property type="match status" value="1"/>
</dbReference>
<dbReference type="OrthoDB" id="4733425at2"/>
<protein>
    <submittedName>
        <fullName evidence="3">META domain-containing protein</fullName>
    </submittedName>
</protein>
<dbReference type="AlphaFoldDB" id="A0A4U6QFU5"/>
<feature type="region of interest" description="Disordered" evidence="1">
    <location>
        <begin position="38"/>
        <end position="65"/>
    </location>
</feature>
<name>A0A4U6QFU5_9ACTN</name>
<proteinExistence type="predicted"/>
<sequence>MSRAPMLSTSVRPSGRSSGRWGALVAAAVLLTACSGGGSTAPSGPSGSSTVSSTTASAPSGPGATAAVEALSGTGWKLTGLLSGGSTAAVAAGLNGWVRFAPDQAGLQVAFNTSCNRGIGAATVDAAGDGRTGEITFDPPRATLIYCDGASGTTETVMLALLSGPRTFTVDQAGTLSITSTDGSSGMVFTADPTVGADAFDQTSGTPATTSTTVSG</sequence>
<dbReference type="Gene3D" id="2.40.128.270">
    <property type="match status" value="1"/>
</dbReference>
<dbReference type="Proteomes" id="UP000306985">
    <property type="component" value="Unassembled WGS sequence"/>
</dbReference>
<gene>
    <name evidence="3" type="ORF">FDO65_15595</name>
</gene>
<dbReference type="RefSeq" id="WP_137450572.1">
    <property type="nucleotide sequence ID" value="NZ_SZZH01000003.1"/>
</dbReference>
<feature type="domain" description="DUF306" evidence="2">
    <location>
        <begin position="70"/>
        <end position="189"/>
    </location>
</feature>
<evidence type="ECO:0000259" key="2">
    <source>
        <dbReference type="Pfam" id="PF03724"/>
    </source>
</evidence>
<comment type="caution">
    <text evidence="3">The sequence shown here is derived from an EMBL/GenBank/DDBJ whole genome shotgun (WGS) entry which is preliminary data.</text>
</comment>
<accession>A0A4U6QFU5</accession>
<dbReference type="Pfam" id="PF03724">
    <property type="entry name" value="META"/>
    <property type="match status" value="1"/>
</dbReference>
<organism evidence="3 4">
    <name type="scientific">Nakamurella flava</name>
    <dbReference type="NCBI Taxonomy" id="2576308"/>
    <lineage>
        <taxon>Bacteria</taxon>
        <taxon>Bacillati</taxon>
        <taxon>Actinomycetota</taxon>
        <taxon>Actinomycetes</taxon>
        <taxon>Nakamurellales</taxon>
        <taxon>Nakamurellaceae</taxon>
        <taxon>Nakamurella</taxon>
    </lineage>
</organism>
<reference evidence="3 4" key="1">
    <citation type="submission" date="2019-05" db="EMBL/GenBank/DDBJ databases">
        <title>Nakamurella sp. N5BH11, whole genome shotgun sequence.</title>
        <authorList>
            <person name="Tuo L."/>
        </authorList>
    </citation>
    <scope>NUCLEOTIDE SEQUENCE [LARGE SCALE GENOMIC DNA]</scope>
    <source>
        <strain evidence="3 4">N5BH11</strain>
    </source>
</reference>